<dbReference type="GO" id="GO:0030170">
    <property type="term" value="F:pyridoxal phosphate binding"/>
    <property type="evidence" value="ECO:0007669"/>
    <property type="project" value="InterPro"/>
</dbReference>
<dbReference type="GO" id="GO:0031071">
    <property type="term" value="F:cysteine desulfurase activity"/>
    <property type="evidence" value="ECO:0007669"/>
    <property type="project" value="UniProtKB-EC"/>
</dbReference>
<dbReference type="PANTHER" id="PTHR43586:SF8">
    <property type="entry name" value="CYSTEINE DESULFURASE 1, CHLOROPLASTIC"/>
    <property type="match status" value="1"/>
</dbReference>
<dbReference type="SUPFAM" id="SSF53383">
    <property type="entry name" value="PLP-dependent transferases"/>
    <property type="match status" value="1"/>
</dbReference>
<comment type="similarity">
    <text evidence="2">Belongs to the class-V pyridoxal-phosphate-dependent aminotransferase family. Csd subfamily.</text>
</comment>
<dbReference type="GO" id="GO:0006534">
    <property type="term" value="P:cysteine metabolic process"/>
    <property type="evidence" value="ECO:0007669"/>
    <property type="project" value="InterPro"/>
</dbReference>
<keyword evidence="5" id="KW-0663">Pyridoxal phosphate</keyword>
<dbReference type="InterPro" id="IPR015422">
    <property type="entry name" value="PyrdxlP-dep_Trfase_small"/>
</dbReference>
<dbReference type="Pfam" id="PF00266">
    <property type="entry name" value="Aminotran_5"/>
    <property type="match status" value="1"/>
</dbReference>
<evidence type="ECO:0000256" key="5">
    <source>
        <dbReference type="ARBA" id="ARBA00022898"/>
    </source>
</evidence>
<evidence type="ECO:0000256" key="4">
    <source>
        <dbReference type="ARBA" id="ARBA00022679"/>
    </source>
</evidence>
<organism evidence="8">
    <name type="scientific">uncultured Desulfobacterium sp</name>
    <dbReference type="NCBI Taxonomy" id="201089"/>
    <lineage>
        <taxon>Bacteria</taxon>
        <taxon>Pseudomonadati</taxon>
        <taxon>Thermodesulfobacteriota</taxon>
        <taxon>Desulfobacteria</taxon>
        <taxon>Desulfobacterales</taxon>
        <taxon>Desulfobacteriaceae</taxon>
        <taxon>Desulfobacterium</taxon>
        <taxon>environmental samples</taxon>
    </lineage>
</organism>
<dbReference type="EMBL" id="OJIN01000195">
    <property type="protein sequence ID" value="SPD75307.1"/>
    <property type="molecule type" value="Genomic_DNA"/>
</dbReference>
<evidence type="ECO:0000256" key="6">
    <source>
        <dbReference type="ARBA" id="ARBA00050776"/>
    </source>
</evidence>
<dbReference type="InterPro" id="IPR010970">
    <property type="entry name" value="Cys_dSase_SufS"/>
</dbReference>
<dbReference type="Gene3D" id="3.90.1150.10">
    <property type="entry name" value="Aspartate Aminotransferase, domain 1"/>
    <property type="match status" value="1"/>
</dbReference>
<protein>
    <recommendedName>
        <fullName evidence="3">cysteine desulfurase</fullName>
        <ecNumber evidence="3">2.8.1.7</ecNumber>
    </recommendedName>
</protein>
<proteinExistence type="inferred from homology"/>
<comment type="cofactor">
    <cofactor evidence="1">
        <name>pyridoxal 5'-phosphate</name>
        <dbReference type="ChEBI" id="CHEBI:597326"/>
    </cofactor>
</comment>
<accession>A0A445N0Q8</accession>
<dbReference type="AlphaFoldDB" id="A0A445N0Q8"/>
<sequence>MAFSPERFGREFKIMRDRKNSNNPLHYLDNAATTQVPDAVIEAMVTHETRCRANVKRGVHRLAEEANEAYEGAREGVARFLGGGLSDEVIFTSGATAGINYIAQSYGQILQPGDEILISMLEHHSNMIPWQMLKERHGIRLRYLPVTEKGELDLYQLDNYVTTKTRLVAVTHGSNVTGAITDVSHIVDIAHEKGAKVLLDGAQTAPHGPLDLKALDADFYVLSGHKVYGPTGVGVLWGRMSLLESLPPAFGGGEMVNDVGLDNNTYAPPPHRFEAGTPPITQAVGLGAALNWLMDQDLQGMHEHLNRLTGRIMRGLEEMTSGSTSIRILGPPSGCNRLPLVSFAVKGMHPHDICQIMSDRYGVALRGGHHCAQPLHNHYGLDASTRVSLAGFNLQEDVDVFLKGLEGTIKMLG</sequence>
<dbReference type="InterPro" id="IPR015424">
    <property type="entry name" value="PyrdxlP-dep_Trfase"/>
</dbReference>
<name>A0A445N0Q8_9BACT</name>
<reference evidence="8" key="1">
    <citation type="submission" date="2018-01" db="EMBL/GenBank/DDBJ databases">
        <authorList>
            <person name="Regsiter A."/>
            <person name="William W."/>
        </authorList>
    </citation>
    <scope>NUCLEOTIDE SEQUENCE</scope>
    <source>
        <strain evidence="8">TRIP AH-1</strain>
    </source>
</reference>
<evidence type="ECO:0000256" key="3">
    <source>
        <dbReference type="ARBA" id="ARBA00012239"/>
    </source>
</evidence>
<gene>
    <name evidence="8" type="primary">csd</name>
    <name evidence="8" type="ORF">PITCH_A520012</name>
</gene>
<comment type="catalytic activity">
    <reaction evidence="6">
        <text>(sulfur carrier)-H + L-cysteine = (sulfur carrier)-SH + L-alanine</text>
        <dbReference type="Rhea" id="RHEA:43892"/>
        <dbReference type="Rhea" id="RHEA-COMP:14737"/>
        <dbReference type="Rhea" id="RHEA-COMP:14739"/>
        <dbReference type="ChEBI" id="CHEBI:29917"/>
        <dbReference type="ChEBI" id="CHEBI:35235"/>
        <dbReference type="ChEBI" id="CHEBI:57972"/>
        <dbReference type="ChEBI" id="CHEBI:64428"/>
        <dbReference type="EC" id="2.8.1.7"/>
    </reaction>
</comment>
<feature type="domain" description="Aminotransferase class V" evidence="7">
    <location>
        <begin position="26"/>
        <end position="401"/>
    </location>
</feature>
<evidence type="ECO:0000259" key="7">
    <source>
        <dbReference type="Pfam" id="PF00266"/>
    </source>
</evidence>
<dbReference type="InterPro" id="IPR000192">
    <property type="entry name" value="Aminotrans_V_dom"/>
</dbReference>
<dbReference type="CDD" id="cd06453">
    <property type="entry name" value="SufS_like"/>
    <property type="match status" value="1"/>
</dbReference>
<dbReference type="Gene3D" id="3.40.640.10">
    <property type="entry name" value="Type I PLP-dependent aspartate aminotransferase-like (Major domain)"/>
    <property type="match status" value="1"/>
</dbReference>
<dbReference type="PANTHER" id="PTHR43586">
    <property type="entry name" value="CYSTEINE DESULFURASE"/>
    <property type="match status" value="1"/>
</dbReference>
<dbReference type="InterPro" id="IPR015421">
    <property type="entry name" value="PyrdxlP-dep_Trfase_major"/>
</dbReference>
<keyword evidence="4 8" id="KW-0808">Transferase</keyword>
<evidence type="ECO:0000256" key="2">
    <source>
        <dbReference type="ARBA" id="ARBA00010447"/>
    </source>
</evidence>
<evidence type="ECO:0000256" key="1">
    <source>
        <dbReference type="ARBA" id="ARBA00001933"/>
    </source>
</evidence>
<evidence type="ECO:0000313" key="8">
    <source>
        <dbReference type="EMBL" id="SPD75307.1"/>
    </source>
</evidence>
<dbReference type="EC" id="2.8.1.7" evidence="3"/>